<comment type="catalytic activity">
    <reaction evidence="5">
        <text>3'-dephospho-CoA + ATP = ADP + CoA + H(+)</text>
        <dbReference type="Rhea" id="RHEA:18245"/>
        <dbReference type="ChEBI" id="CHEBI:15378"/>
        <dbReference type="ChEBI" id="CHEBI:30616"/>
        <dbReference type="ChEBI" id="CHEBI:57287"/>
        <dbReference type="ChEBI" id="CHEBI:57328"/>
        <dbReference type="ChEBI" id="CHEBI:456216"/>
        <dbReference type="EC" id="2.7.1.24"/>
    </reaction>
</comment>
<keyword evidence="5" id="KW-0963">Cytoplasm</keyword>
<dbReference type="OrthoDB" id="9812943at2"/>
<comment type="subcellular location">
    <subcellularLocation>
        <location evidence="5">Cytoplasm</location>
    </subcellularLocation>
</comment>
<dbReference type="EMBL" id="CP003350">
    <property type="protein sequence ID" value="AFC85630.1"/>
    <property type="molecule type" value="Genomic_DNA"/>
</dbReference>
<dbReference type="InterPro" id="IPR027417">
    <property type="entry name" value="P-loop_NTPase"/>
</dbReference>
<keyword evidence="2 5" id="KW-0547">Nucleotide-binding</keyword>
<keyword evidence="3 5" id="KW-0067">ATP-binding</keyword>
<evidence type="ECO:0000256" key="4">
    <source>
        <dbReference type="ARBA" id="ARBA00022993"/>
    </source>
</evidence>
<dbReference type="HAMAP" id="MF_00376">
    <property type="entry name" value="Dephospho_CoA_kinase"/>
    <property type="match status" value="1"/>
</dbReference>
<dbReference type="PANTHER" id="PTHR10695:SF46">
    <property type="entry name" value="BIFUNCTIONAL COENZYME A SYNTHASE-RELATED"/>
    <property type="match status" value="1"/>
</dbReference>
<keyword evidence="8" id="KW-1185">Reference proteome</keyword>
<keyword evidence="5" id="KW-0808">Transferase</keyword>
<feature type="binding site" evidence="5">
    <location>
        <begin position="17"/>
        <end position="22"/>
    </location>
    <ligand>
        <name>ATP</name>
        <dbReference type="ChEBI" id="CHEBI:30616"/>
    </ligand>
</feature>
<dbReference type="EC" id="2.7.1.24" evidence="5 6"/>
<dbReference type="GO" id="GO:0005737">
    <property type="term" value="C:cytoplasm"/>
    <property type="evidence" value="ECO:0007669"/>
    <property type="project" value="UniProtKB-SubCell"/>
</dbReference>
<evidence type="ECO:0000256" key="1">
    <source>
        <dbReference type="ARBA" id="ARBA00009018"/>
    </source>
</evidence>
<dbReference type="GO" id="GO:0005524">
    <property type="term" value="F:ATP binding"/>
    <property type="evidence" value="ECO:0007669"/>
    <property type="project" value="UniProtKB-UniRule"/>
</dbReference>
<accession>H8L4F6</accession>
<evidence type="ECO:0000256" key="2">
    <source>
        <dbReference type="ARBA" id="ARBA00022741"/>
    </source>
</evidence>
<evidence type="ECO:0000313" key="7">
    <source>
        <dbReference type="EMBL" id="AFC85630.1"/>
    </source>
</evidence>
<organism evidence="7 8">
    <name type="scientific">Frateuria aurantia (strain ATCC 33424 / DSM 6220 / KCTC 2777 / LMG 1558 / NBRC 3245 / NCIMB 13370)</name>
    <name type="common">Acetobacter aurantius</name>
    <dbReference type="NCBI Taxonomy" id="767434"/>
    <lineage>
        <taxon>Bacteria</taxon>
        <taxon>Pseudomonadati</taxon>
        <taxon>Pseudomonadota</taxon>
        <taxon>Gammaproteobacteria</taxon>
        <taxon>Lysobacterales</taxon>
        <taxon>Rhodanobacteraceae</taxon>
        <taxon>Frateuria</taxon>
    </lineage>
</organism>
<keyword evidence="4 5" id="KW-0173">Coenzyme A biosynthesis</keyword>
<dbReference type="CDD" id="cd02022">
    <property type="entry name" value="DPCK"/>
    <property type="match status" value="1"/>
</dbReference>
<evidence type="ECO:0000256" key="6">
    <source>
        <dbReference type="NCBIfam" id="TIGR00152"/>
    </source>
</evidence>
<protein>
    <recommendedName>
        <fullName evidence="5 6">Dephospho-CoA kinase</fullName>
        <ecNumber evidence="5 6">2.7.1.24</ecNumber>
    </recommendedName>
    <alternativeName>
        <fullName evidence="5">Dephosphocoenzyme A kinase</fullName>
    </alternativeName>
</protein>
<dbReference type="InterPro" id="IPR001977">
    <property type="entry name" value="Depp_CoAkinase"/>
</dbReference>
<comment type="function">
    <text evidence="5">Catalyzes the phosphorylation of the 3'-hydroxyl group of dephosphocoenzyme A to form coenzyme A.</text>
</comment>
<proteinExistence type="inferred from homology"/>
<dbReference type="Gene3D" id="3.40.50.300">
    <property type="entry name" value="P-loop containing nucleotide triphosphate hydrolases"/>
    <property type="match status" value="1"/>
</dbReference>
<dbReference type="GO" id="GO:0004140">
    <property type="term" value="F:dephospho-CoA kinase activity"/>
    <property type="evidence" value="ECO:0007669"/>
    <property type="project" value="UniProtKB-UniRule"/>
</dbReference>
<dbReference type="PROSITE" id="PS51219">
    <property type="entry name" value="DPCK"/>
    <property type="match status" value="1"/>
</dbReference>
<dbReference type="GO" id="GO:0015937">
    <property type="term" value="P:coenzyme A biosynthetic process"/>
    <property type="evidence" value="ECO:0007669"/>
    <property type="project" value="UniProtKB-UniRule"/>
</dbReference>
<dbReference type="Pfam" id="PF01121">
    <property type="entry name" value="CoaE"/>
    <property type="match status" value="1"/>
</dbReference>
<evidence type="ECO:0000256" key="3">
    <source>
        <dbReference type="ARBA" id="ARBA00022840"/>
    </source>
</evidence>
<dbReference type="STRING" id="767434.Fraau_1171"/>
<keyword evidence="5 7" id="KW-0418">Kinase</keyword>
<comment type="similarity">
    <text evidence="1 5">Belongs to the CoaE family.</text>
</comment>
<dbReference type="SUPFAM" id="SSF52540">
    <property type="entry name" value="P-loop containing nucleoside triphosphate hydrolases"/>
    <property type="match status" value="1"/>
</dbReference>
<sequence>MTTADRAWVVAVTGGIAAGKTAVTRRFQTLGVPVHDADQAARAVVAAGSAGLAEIVERFGSGVLDAAGELDRPAMRARIFDKPAARIELEAIIHPRIRRWLQDKVRQQHQPYAMLAIPLLTEHQAAYDWLQRVLVIDIDPALQLQRLLQRDGIGIELAERIIASQSSAAARLAIADDVIRNNGSESALDDQVAALHQQYLRLARDYVIDG</sequence>
<evidence type="ECO:0000313" key="8">
    <source>
        <dbReference type="Proteomes" id="UP000005234"/>
    </source>
</evidence>
<dbReference type="RefSeq" id="WP_014402636.1">
    <property type="nucleotide sequence ID" value="NC_017033.1"/>
</dbReference>
<dbReference type="UniPathway" id="UPA00241">
    <property type="reaction ID" value="UER00356"/>
</dbReference>
<comment type="pathway">
    <text evidence="5">Cofactor biosynthesis; coenzyme A biosynthesis; CoA from (R)-pantothenate: step 5/5.</text>
</comment>
<dbReference type="PANTHER" id="PTHR10695">
    <property type="entry name" value="DEPHOSPHO-COA KINASE-RELATED"/>
    <property type="match status" value="1"/>
</dbReference>
<dbReference type="AlphaFoldDB" id="H8L4F6"/>
<name>H8L4F6_FRAAD</name>
<dbReference type="HOGENOM" id="CLU_057180_1_2_6"/>
<evidence type="ECO:0000256" key="5">
    <source>
        <dbReference type="HAMAP-Rule" id="MF_00376"/>
    </source>
</evidence>
<dbReference type="eggNOG" id="COG0237">
    <property type="taxonomic scope" value="Bacteria"/>
</dbReference>
<dbReference type="NCBIfam" id="TIGR00152">
    <property type="entry name" value="dephospho-CoA kinase"/>
    <property type="match status" value="1"/>
</dbReference>
<dbReference type="KEGG" id="fau:Fraau_1171"/>
<gene>
    <name evidence="5" type="primary">coaE</name>
    <name evidence="7" type="ordered locus">Fraau_1171</name>
</gene>
<reference evidence="7" key="1">
    <citation type="submission" date="2012-02" db="EMBL/GenBank/DDBJ databases">
        <title>The complete genome of Frateuria aurantia DSM 6220.</title>
        <authorList>
            <consortium name="US DOE Joint Genome Institute (JGI-PGF)"/>
            <person name="Lucas S."/>
            <person name="Copeland A."/>
            <person name="Lapidus A."/>
            <person name="Glavina del Rio T."/>
            <person name="Dalin E."/>
            <person name="Tice H."/>
            <person name="Bruce D."/>
            <person name="Goodwin L."/>
            <person name="Pitluck S."/>
            <person name="Peters L."/>
            <person name="Ovchinnikova G."/>
            <person name="Teshima H."/>
            <person name="Kyrpides N."/>
            <person name="Mavromatis K."/>
            <person name="Ivanova N."/>
            <person name="Brettin T."/>
            <person name="Detter J.C."/>
            <person name="Han C."/>
            <person name="Larimer F."/>
            <person name="Land M."/>
            <person name="Hauser L."/>
            <person name="Markowitz V."/>
            <person name="Cheng J.-F."/>
            <person name="Hugenholtz P."/>
            <person name="Woyke T."/>
            <person name="Wu D."/>
            <person name="Brambilla E."/>
            <person name="Klenk H.-P."/>
            <person name="Eisen J.A."/>
        </authorList>
    </citation>
    <scope>NUCLEOTIDE SEQUENCE</scope>
    <source>
        <strain evidence="7">DSM 6220</strain>
    </source>
</reference>
<dbReference type="Proteomes" id="UP000005234">
    <property type="component" value="Chromosome"/>
</dbReference>